<dbReference type="Pfam" id="PF00512">
    <property type="entry name" value="HisKA"/>
    <property type="match status" value="1"/>
</dbReference>
<dbReference type="SUPFAM" id="SSF55874">
    <property type="entry name" value="ATPase domain of HSP90 chaperone/DNA topoisomerase II/histidine kinase"/>
    <property type="match status" value="1"/>
</dbReference>
<feature type="domain" description="PAC" evidence="8">
    <location>
        <begin position="216"/>
        <end position="268"/>
    </location>
</feature>
<dbReference type="SUPFAM" id="SSF55785">
    <property type="entry name" value="PYP-like sensor domain (PAS domain)"/>
    <property type="match status" value="2"/>
</dbReference>
<gene>
    <name evidence="9" type="ORF">ENJ96_01960</name>
</gene>
<dbReference type="InterPro" id="IPR000700">
    <property type="entry name" value="PAS-assoc_C"/>
</dbReference>
<dbReference type="SMART" id="SM00448">
    <property type="entry name" value="REC"/>
    <property type="match status" value="1"/>
</dbReference>
<dbReference type="Pfam" id="PF13426">
    <property type="entry name" value="PAS_9"/>
    <property type="match status" value="1"/>
</dbReference>
<dbReference type="InterPro" id="IPR003661">
    <property type="entry name" value="HisK_dim/P_dom"/>
</dbReference>
<dbReference type="Proteomes" id="UP000886101">
    <property type="component" value="Unassembled WGS sequence"/>
</dbReference>
<evidence type="ECO:0000256" key="2">
    <source>
        <dbReference type="ARBA" id="ARBA00012438"/>
    </source>
</evidence>
<feature type="domain" description="PAC" evidence="8">
    <location>
        <begin position="96"/>
        <end position="148"/>
    </location>
</feature>
<dbReference type="SMART" id="SM00387">
    <property type="entry name" value="HATPase_c"/>
    <property type="match status" value="1"/>
</dbReference>
<dbReference type="InterPro" id="IPR004358">
    <property type="entry name" value="Sig_transdc_His_kin-like_C"/>
</dbReference>
<dbReference type="Gene3D" id="3.30.450.20">
    <property type="entry name" value="PAS domain"/>
    <property type="match status" value="2"/>
</dbReference>
<name>A0A7V5NYK9_9BACT</name>
<feature type="modified residue" description="4-aspartylphosphate" evidence="4">
    <location>
        <position position="568"/>
    </location>
</feature>
<evidence type="ECO:0000259" key="6">
    <source>
        <dbReference type="PROSITE" id="PS50110"/>
    </source>
</evidence>
<dbReference type="EMBL" id="DROK01000056">
    <property type="protein sequence ID" value="HHI96597.1"/>
    <property type="molecule type" value="Genomic_DNA"/>
</dbReference>
<proteinExistence type="predicted"/>
<dbReference type="CDD" id="cd00130">
    <property type="entry name" value="PAS"/>
    <property type="match status" value="2"/>
</dbReference>
<dbReference type="SMART" id="SM00091">
    <property type="entry name" value="PAS"/>
    <property type="match status" value="2"/>
</dbReference>
<dbReference type="PROSITE" id="PS50113">
    <property type="entry name" value="PAC"/>
    <property type="match status" value="2"/>
</dbReference>
<comment type="caution">
    <text evidence="9">The sequence shown here is derived from an EMBL/GenBank/DDBJ whole genome shotgun (WGS) entry which is preliminary data.</text>
</comment>
<dbReference type="PRINTS" id="PR00344">
    <property type="entry name" value="BCTRLSENSOR"/>
</dbReference>
<dbReference type="CDD" id="cd00075">
    <property type="entry name" value="HATPase"/>
    <property type="match status" value="1"/>
</dbReference>
<keyword evidence="9" id="KW-0808">Transferase</keyword>
<dbReference type="SUPFAM" id="SSF52172">
    <property type="entry name" value="CheY-like"/>
    <property type="match status" value="1"/>
</dbReference>
<dbReference type="NCBIfam" id="TIGR00229">
    <property type="entry name" value="sensory_box"/>
    <property type="match status" value="2"/>
</dbReference>
<feature type="domain" description="Response regulatory" evidence="6">
    <location>
        <begin position="517"/>
        <end position="629"/>
    </location>
</feature>
<dbReference type="AlphaFoldDB" id="A0A7V5NYK9"/>
<feature type="domain" description="PAS" evidence="7">
    <location>
        <begin position="145"/>
        <end position="214"/>
    </location>
</feature>
<dbReference type="SMART" id="SM00388">
    <property type="entry name" value="HisKA"/>
    <property type="match status" value="1"/>
</dbReference>
<dbReference type="Pfam" id="PF08448">
    <property type="entry name" value="PAS_4"/>
    <property type="match status" value="1"/>
</dbReference>
<protein>
    <recommendedName>
        <fullName evidence="2">histidine kinase</fullName>
        <ecNumber evidence="2">2.7.13.3</ecNumber>
    </recommendedName>
</protein>
<dbReference type="InterPro" id="IPR035965">
    <property type="entry name" value="PAS-like_dom_sf"/>
</dbReference>
<evidence type="ECO:0000256" key="3">
    <source>
        <dbReference type="ARBA" id="ARBA00022553"/>
    </source>
</evidence>
<dbReference type="CDD" id="cd00082">
    <property type="entry name" value="HisKA"/>
    <property type="match status" value="1"/>
</dbReference>
<dbReference type="Pfam" id="PF02518">
    <property type="entry name" value="HATPase_c"/>
    <property type="match status" value="1"/>
</dbReference>
<feature type="domain" description="Histidine kinase" evidence="5">
    <location>
        <begin position="281"/>
        <end position="494"/>
    </location>
</feature>
<dbReference type="InterPro" id="IPR036890">
    <property type="entry name" value="HATPase_C_sf"/>
</dbReference>
<keyword evidence="3 4" id="KW-0597">Phosphoprotein</keyword>
<dbReference type="Gene3D" id="1.10.287.130">
    <property type="match status" value="1"/>
</dbReference>
<dbReference type="InterPro" id="IPR003594">
    <property type="entry name" value="HATPase_dom"/>
</dbReference>
<dbReference type="InterPro" id="IPR001610">
    <property type="entry name" value="PAC"/>
</dbReference>
<dbReference type="GO" id="GO:0000155">
    <property type="term" value="F:phosphorelay sensor kinase activity"/>
    <property type="evidence" value="ECO:0007669"/>
    <property type="project" value="InterPro"/>
</dbReference>
<dbReference type="InterPro" id="IPR011006">
    <property type="entry name" value="CheY-like_superfamily"/>
</dbReference>
<evidence type="ECO:0000256" key="4">
    <source>
        <dbReference type="PROSITE-ProRule" id="PRU00169"/>
    </source>
</evidence>
<evidence type="ECO:0000256" key="1">
    <source>
        <dbReference type="ARBA" id="ARBA00000085"/>
    </source>
</evidence>
<organism evidence="9">
    <name type="scientific">Thermodesulfatator atlanticus</name>
    <dbReference type="NCBI Taxonomy" id="501497"/>
    <lineage>
        <taxon>Bacteria</taxon>
        <taxon>Pseudomonadati</taxon>
        <taxon>Thermodesulfobacteriota</taxon>
        <taxon>Thermodesulfobacteria</taxon>
        <taxon>Thermodesulfobacteriales</taxon>
        <taxon>Thermodesulfatatoraceae</taxon>
        <taxon>Thermodesulfatator</taxon>
    </lineage>
</organism>
<dbReference type="PANTHER" id="PTHR43065">
    <property type="entry name" value="SENSOR HISTIDINE KINASE"/>
    <property type="match status" value="1"/>
</dbReference>
<dbReference type="InterPro" id="IPR001789">
    <property type="entry name" value="Sig_transdc_resp-reg_receiver"/>
</dbReference>
<dbReference type="EC" id="2.7.13.3" evidence="2"/>
<evidence type="ECO:0000259" key="8">
    <source>
        <dbReference type="PROSITE" id="PS50113"/>
    </source>
</evidence>
<dbReference type="SUPFAM" id="SSF47384">
    <property type="entry name" value="Homodimeric domain of signal transducing histidine kinase"/>
    <property type="match status" value="1"/>
</dbReference>
<sequence length="631" mass="72218">MLKCREREEKVLTNLSSSPKLGSYDRFLENIFNALRDGISILDRELNIVKVNYWMRQRYEHALPLEGKKCYQVYQQRDFICPWCPSIKTLKTGMPAEEIVPYVTDKGHVGWIELSTFPLRDEEDNLVGVIEHCKDITEKIKAEERTRLLAKAVEQSAEAILITDRRGRIIYLNPSFETITGYRREEVLHRIPNFLKDANREAYRDIWRTLREEKSWHGEVEIRHKDGHKLYIELSISPVRDEQNRISHFVAVLHDITQRVELEAHLRRSQKLEAIGRLAGGIAHDFNNILTATMGYAELLKKKVSDPVTQKYAENIIASIKRAGDLTKKLLTFSRHRSQTKRVFDLNQTLVDLYPMIRRLIEERIEIRLKLPPKPLLLKGDPSDIEQIVMNLVLNAAEALPQGGEITLEMREQTPPFPTEERSYAYLRVQDNGSGIPKKHLDYIFDPFFTTKETGSGLGLFVVYNTVKHMKGYITVHSLPGQGTTFEIYLPLSEDPLAPQKRPGDQSQTSKDLKGVTILVVEDENEVRHLLKEALGCSGAKILEAENANKALSFLQNYPEPIHLLLTDLVIPGGSGAYLAREALTLRPELKVLFISGYPKGQHLEKLPGFFLAKPFSPTELLKVIYEVLDP</sequence>
<evidence type="ECO:0000259" key="5">
    <source>
        <dbReference type="PROSITE" id="PS50109"/>
    </source>
</evidence>
<dbReference type="Gene3D" id="3.40.50.2300">
    <property type="match status" value="1"/>
</dbReference>
<dbReference type="PROSITE" id="PS50110">
    <property type="entry name" value="RESPONSE_REGULATORY"/>
    <property type="match status" value="1"/>
</dbReference>
<dbReference type="InterPro" id="IPR036097">
    <property type="entry name" value="HisK_dim/P_sf"/>
</dbReference>
<reference evidence="9" key="1">
    <citation type="journal article" date="2020" name="mSystems">
        <title>Genome- and Community-Level Interaction Insights into Carbon Utilization and Element Cycling Functions of Hydrothermarchaeota in Hydrothermal Sediment.</title>
        <authorList>
            <person name="Zhou Z."/>
            <person name="Liu Y."/>
            <person name="Xu W."/>
            <person name="Pan J."/>
            <person name="Luo Z.H."/>
            <person name="Li M."/>
        </authorList>
    </citation>
    <scope>NUCLEOTIDE SEQUENCE [LARGE SCALE GENOMIC DNA]</scope>
    <source>
        <strain evidence="9">HyVt-533</strain>
    </source>
</reference>
<keyword evidence="9" id="KW-0418">Kinase</keyword>
<dbReference type="Pfam" id="PF00072">
    <property type="entry name" value="Response_reg"/>
    <property type="match status" value="1"/>
</dbReference>
<comment type="catalytic activity">
    <reaction evidence="1">
        <text>ATP + protein L-histidine = ADP + protein N-phospho-L-histidine.</text>
        <dbReference type="EC" id="2.7.13.3"/>
    </reaction>
</comment>
<dbReference type="InterPro" id="IPR005467">
    <property type="entry name" value="His_kinase_dom"/>
</dbReference>
<accession>A0A7V5NYK9</accession>
<dbReference type="PANTHER" id="PTHR43065:SF42">
    <property type="entry name" value="TWO-COMPONENT SENSOR PPRA"/>
    <property type="match status" value="1"/>
</dbReference>
<evidence type="ECO:0000259" key="7">
    <source>
        <dbReference type="PROSITE" id="PS50112"/>
    </source>
</evidence>
<dbReference type="PROSITE" id="PS50112">
    <property type="entry name" value="PAS"/>
    <property type="match status" value="1"/>
</dbReference>
<dbReference type="InterPro" id="IPR013656">
    <property type="entry name" value="PAS_4"/>
</dbReference>
<evidence type="ECO:0000313" key="9">
    <source>
        <dbReference type="EMBL" id="HHI96597.1"/>
    </source>
</evidence>
<dbReference type="SMART" id="SM00086">
    <property type="entry name" value="PAC"/>
    <property type="match status" value="2"/>
</dbReference>
<dbReference type="InterPro" id="IPR000014">
    <property type="entry name" value="PAS"/>
</dbReference>
<dbReference type="Gene3D" id="3.30.565.10">
    <property type="entry name" value="Histidine kinase-like ATPase, C-terminal domain"/>
    <property type="match status" value="1"/>
</dbReference>
<dbReference type="PROSITE" id="PS50109">
    <property type="entry name" value="HIS_KIN"/>
    <property type="match status" value="1"/>
</dbReference>